<protein>
    <submittedName>
        <fullName evidence="2">Uncharacterized protein</fullName>
    </submittedName>
</protein>
<feature type="compositionally biased region" description="Polar residues" evidence="1">
    <location>
        <begin position="1"/>
        <end position="12"/>
    </location>
</feature>
<organism evidence="2">
    <name type="scientific">Chromera velia CCMP2878</name>
    <dbReference type="NCBI Taxonomy" id="1169474"/>
    <lineage>
        <taxon>Eukaryota</taxon>
        <taxon>Sar</taxon>
        <taxon>Alveolata</taxon>
        <taxon>Colpodellida</taxon>
        <taxon>Chromeraceae</taxon>
        <taxon>Chromera</taxon>
    </lineage>
</organism>
<evidence type="ECO:0000256" key="1">
    <source>
        <dbReference type="SAM" id="MobiDB-lite"/>
    </source>
</evidence>
<evidence type="ECO:0000313" key="2">
    <source>
        <dbReference type="EMBL" id="CEM28316.1"/>
    </source>
</evidence>
<accession>A0A0G4GG22</accession>
<dbReference type="EMBL" id="CDMZ01001164">
    <property type="protein sequence ID" value="CEM28316.1"/>
    <property type="molecule type" value="Genomic_DNA"/>
</dbReference>
<proteinExistence type="predicted"/>
<gene>
    <name evidence="2" type="ORF">Cvel_21676</name>
</gene>
<sequence length="158" mass="16993">MNQETGTGQSVRSGEPESGSKGKGDSLCAGQQSADAPTKHEVVAALREFIPTCRPKMNLDGRAGSFVMWLQKEKPKFRRFFEAEMSVKNAEKPEGAKPMNTPSFKLLGFGPSVKDFCIQHRIDLGEGMSAKHKGLALKGRGKNGGGGDNQGQKKTIKG</sequence>
<dbReference type="AlphaFoldDB" id="A0A0G4GG22"/>
<feature type="region of interest" description="Disordered" evidence="1">
    <location>
        <begin position="1"/>
        <end position="39"/>
    </location>
</feature>
<feature type="region of interest" description="Disordered" evidence="1">
    <location>
        <begin position="134"/>
        <end position="158"/>
    </location>
</feature>
<name>A0A0G4GG22_9ALVE</name>
<dbReference type="VEuPathDB" id="CryptoDB:Cvel_21676"/>
<reference evidence="2" key="1">
    <citation type="submission" date="2014-11" db="EMBL/GenBank/DDBJ databases">
        <authorList>
            <person name="Otto D Thomas"/>
            <person name="Naeem Raeece"/>
        </authorList>
    </citation>
    <scope>NUCLEOTIDE SEQUENCE</scope>
</reference>
<feature type="compositionally biased region" description="Basic and acidic residues" evidence="1">
    <location>
        <begin position="14"/>
        <end position="24"/>
    </location>
</feature>